<protein>
    <submittedName>
        <fullName evidence="2">Class I SAM-dependent methyltransferase</fullName>
        <ecNumber evidence="2">2.1.1.-</ecNumber>
    </submittedName>
</protein>
<dbReference type="PANTHER" id="PTHR43861:SF1">
    <property type="entry name" value="TRANS-ACONITATE 2-METHYLTRANSFERASE"/>
    <property type="match status" value="1"/>
</dbReference>
<dbReference type="PANTHER" id="PTHR43861">
    <property type="entry name" value="TRANS-ACONITATE 2-METHYLTRANSFERASE-RELATED"/>
    <property type="match status" value="1"/>
</dbReference>
<keyword evidence="3" id="KW-1185">Reference proteome</keyword>
<name>A0ABW5BLM4_9PROT</name>
<dbReference type="GO" id="GO:0008168">
    <property type="term" value="F:methyltransferase activity"/>
    <property type="evidence" value="ECO:0007669"/>
    <property type="project" value="UniProtKB-KW"/>
</dbReference>
<accession>A0ABW5BLM4</accession>
<dbReference type="InterPro" id="IPR013216">
    <property type="entry name" value="Methyltransf_11"/>
</dbReference>
<comment type="caution">
    <text evidence="2">The sequence shown here is derived from an EMBL/GenBank/DDBJ whole genome shotgun (WGS) entry which is preliminary data.</text>
</comment>
<dbReference type="EC" id="2.1.1.-" evidence="2"/>
<reference evidence="3" key="1">
    <citation type="journal article" date="2019" name="Int. J. Syst. Evol. Microbiol.">
        <title>The Global Catalogue of Microorganisms (GCM) 10K type strain sequencing project: providing services to taxonomists for standard genome sequencing and annotation.</title>
        <authorList>
            <consortium name="The Broad Institute Genomics Platform"/>
            <consortium name="The Broad Institute Genome Sequencing Center for Infectious Disease"/>
            <person name="Wu L."/>
            <person name="Ma J."/>
        </authorList>
    </citation>
    <scope>NUCLEOTIDE SEQUENCE [LARGE SCALE GENOMIC DNA]</scope>
    <source>
        <strain evidence="3">CGMCC 4.7192</strain>
    </source>
</reference>
<evidence type="ECO:0000313" key="2">
    <source>
        <dbReference type="EMBL" id="MFD2206396.1"/>
    </source>
</evidence>
<dbReference type="Pfam" id="PF08241">
    <property type="entry name" value="Methyltransf_11"/>
    <property type="match status" value="1"/>
</dbReference>
<evidence type="ECO:0000313" key="3">
    <source>
        <dbReference type="Proteomes" id="UP001597294"/>
    </source>
</evidence>
<dbReference type="RefSeq" id="WP_380251933.1">
    <property type="nucleotide sequence ID" value="NZ_JBHUII010000004.1"/>
</dbReference>
<dbReference type="SUPFAM" id="SSF53335">
    <property type="entry name" value="S-adenosyl-L-methionine-dependent methyltransferases"/>
    <property type="match status" value="1"/>
</dbReference>
<dbReference type="Proteomes" id="UP001597294">
    <property type="component" value="Unassembled WGS sequence"/>
</dbReference>
<keyword evidence="2" id="KW-0489">Methyltransferase</keyword>
<sequence length="207" mass="22953">MAPTAKFWDRMANRYSKSPVADETSYQKKLQITQGYFKPDMEILELGCGTGTTAIIHAPFVRHIRAVDISSNMLKIAQDKVDKADIQNITFEHSTIEDLSIPDQSMDAVLAMSVLHLLEDKEAAITNAHRMLKPGGLFITSTVCLAGSMGWFKPVVAIGKIFNLLPLVKFFTPQDLSKSLSNAGFEIDHSWQPGKGKSVFIVARRIN</sequence>
<evidence type="ECO:0000259" key="1">
    <source>
        <dbReference type="Pfam" id="PF08241"/>
    </source>
</evidence>
<feature type="domain" description="Methyltransferase type 11" evidence="1">
    <location>
        <begin position="44"/>
        <end position="139"/>
    </location>
</feature>
<dbReference type="EMBL" id="JBHUII010000004">
    <property type="protein sequence ID" value="MFD2206396.1"/>
    <property type="molecule type" value="Genomic_DNA"/>
</dbReference>
<organism evidence="2 3">
    <name type="scientific">Kiloniella antarctica</name>
    <dbReference type="NCBI Taxonomy" id="1550907"/>
    <lineage>
        <taxon>Bacteria</taxon>
        <taxon>Pseudomonadati</taxon>
        <taxon>Pseudomonadota</taxon>
        <taxon>Alphaproteobacteria</taxon>
        <taxon>Rhodospirillales</taxon>
        <taxon>Kiloniellaceae</taxon>
        <taxon>Kiloniella</taxon>
    </lineage>
</organism>
<dbReference type="CDD" id="cd02440">
    <property type="entry name" value="AdoMet_MTases"/>
    <property type="match status" value="1"/>
</dbReference>
<dbReference type="GO" id="GO:0032259">
    <property type="term" value="P:methylation"/>
    <property type="evidence" value="ECO:0007669"/>
    <property type="project" value="UniProtKB-KW"/>
</dbReference>
<dbReference type="InterPro" id="IPR029063">
    <property type="entry name" value="SAM-dependent_MTases_sf"/>
</dbReference>
<proteinExistence type="predicted"/>
<gene>
    <name evidence="2" type="ORF">ACFSKO_12255</name>
</gene>
<dbReference type="Gene3D" id="3.40.50.150">
    <property type="entry name" value="Vaccinia Virus protein VP39"/>
    <property type="match status" value="1"/>
</dbReference>
<keyword evidence="2" id="KW-0808">Transferase</keyword>